<feature type="region of interest" description="Disordered" evidence="1">
    <location>
        <begin position="64"/>
        <end position="96"/>
    </location>
</feature>
<evidence type="ECO:0000256" key="1">
    <source>
        <dbReference type="SAM" id="MobiDB-lite"/>
    </source>
</evidence>
<reference evidence="2" key="1">
    <citation type="submission" date="2017-09" db="EMBL/GenBank/DDBJ databases">
        <title>Contemporary evolution of a Lepidopteran species, Heliothis virescens, in response to modern agricultural practices.</title>
        <authorList>
            <person name="Fritz M.L."/>
            <person name="Deyonke A.M."/>
            <person name="Papanicolaou A."/>
            <person name="Micinski S."/>
            <person name="Westbrook J."/>
            <person name="Gould F."/>
        </authorList>
    </citation>
    <scope>NUCLEOTIDE SEQUENCE [LARGE SCALE GENOMIC DNA]</scope>
    <source>
        <strain evidence="2">HvINT-</strain>
        <tissue evidence="2">Whole body</tissue>
    </source>
</reference>
<sequence length="146" mass="14547">MVADDQRARAACALTADRPSKLTPLLTVFCNSTRAFPVPPGGGGGQGPTQHAGIAGWPDATMEHCGGHSGTQRGLSAEHSLGQARGAAGHSAGTQPRAQAATSVCAQGTGTVAGLARAQRGHRAAHAGALAGALAAGVFIRTHTRR</sequence>
<evidence type="ECO:0000313" key="2">
    <source>
        <dbReference type="EMBL" id="PCG78475.1"/>
    </source>
</evidence>
<accession>A0A2A4K2J7</accession>
<comment type="caution">
    <text evidence="2">The sequence shown here is derived from an EMBL/GenBank/DDBJ whole genome shotgun (WGS) entry which is preliminary data.</text>
</comment>
<protein>
    <submittedName>
        <fullName evidence="2">Uncharacterized protein</fullName>
    </submittedName>
</protein>
<name>A0A2A4K2J7_HELVI</name>
<gene>
    <name evidence="2" type="ORF">B5V51_4008</name>
</gene>
<organism evidence="2">
    <name type="scientific">Heliothis virescens</name>
    <name type="common">Tobacco budworm moth</name>
    <dbReference type="NCBI Taxonomy" id="7102"/>
    <lineage>
        <taxon>Eukaryota</taxon>
        <taxon>Metazoa</taxon>
        <taxon>Ecdysozoa</taxon>
        <taxon>Arthropoda</taxon>
        <taxon>Hexapoda</taxon>
        <taxon>Insecta</taxon>
        <taxon>Pterygota</taxon>
        <taxon>Neoptera</taxon>
        <taxon>Endopterygota</taxon>
        <taxon>Lepidoptera</taxon>
        <taxon>Glossata</taxon>
        <taxon>Ditrysia</taxon>
        <taxon>Noctuoidea</taxon>
        <taxon>Noctuidae</taxon>
        <taxon>Heliothinae</taxon>
        <taxon>Heliothis</taxon>
    </lineage>
</organism>
<dbReference type="AlphaFoldDB" id="A0A2A4K2J7"/>
<proteinExistence type="predicted"/>
<dbReference type="EMBL" id="NWSH01000199">
    <property type="protein sequence ID" value="PCG78475.1"/>
    <property type="molecule type" value="Genomic_DNA"/>
</dbReference>